<name>A0A172YBJ7_9GAMM</name>
<proteinExistence type="predicted"/>
<evidence type="ECO:0000313" key="7">
    <source>
        <dbReference type="Proteomes" id="UP000077875"/>
    </source>
</evidence>
<feature type="transmembrane region" description="Helical" evidence="4">
    <location>
        <begin position="362"/>
        <end position="378"/>
    </location>
</feature>
<feature type="domain" description="Major facilitator superfamily (MFS) profile" evidence="5">
    <location>
        <begin position="160"/>
        <end position="388"/>
    </location>
</feature>
<dbReference type="Pfam" id="PF07690">
    <property type="entry name" value="MFS_1"/>
    <property type="match status" value="1"/>
</dbReference>
<reference evidence="6 7" key="1">
    <citation type="submission" date="2016-04" db="EMBL/GenBank/DDBJ databases">
        <title>Complete Genome Sequence of Halotalea alkalilenta IHB B 13600.</title>
        <authorList>
            <person name="Swarnkar M.K."/>
            <person name="Sharma A."/>
            <person name="Kaushal K."/>
            <person name="Soni R."/>
            <person name="Rana S."/>
            <person name="Singh A.K."/>
            <person name="Gulati A."/>
        </authorList>
    </citation>
    <scope>NUCLEOTIDE SEQUENCE [LARGE SCALE GENOMIC DNA]</scope>
    <source>
        <strain evidence="6 7">IHB B 13600</strain>
    </source>
</reference>
<dbReference type="PROSITE" id="PS50850">
    <property type="entry name" value="MFS"/>
    <property type="match status" value="1"/>
</dbReference>
<dbReference type="STRING" id="376489.A5892_03345"/>
<keyword evidence="1 4" id="KW-0812">Transmembrane</keyword>
<accession>A0A172YBJ7</accession>
<dbReference type="RefSeq" id="WP_064121597.1">
    <property type="nucleotide sequence ID" value="NZ_CP015243.1"/>
</dbReference>
<feature type="transmembrane region" description="Helical" evidence="4">
    <location>
        <begin position="94"/>
        <end position="114"/>
    </location>
</feature>
<dbReference type="PANTHER" id="PTHR23534:SF1">
    <property type="entry name" value="MAJOR FACILITATOR SUPERFAMILY PROTEIN"/>
    <property type="match status" value="1"/>
</dbReference>
<dbReference type="InterPro" id="IPR036259">
    <property type="entry name" value="MFS_trans_sf"/>
</dbReference>
<evidence type="ECO:0000313" key="6">
    <source>
        <dbReference type="EMBL" id="ANF56619.1"/>
    </source>
</evidence>
<feature type="transmembrane region" description="Helical" evidence="4">
    <location>
        <begin position="161"/>
        <end position="185"/>
    </location>
</feature>
<dbReference type="Proteomes" id="UP000077875">
    <property type="component" value="Chromosome"/>
</dbReference>
<evidence type="ECO:0000259" key="5">
    <source>
        <dbReference type="PROSITE" id="PS50850"/>
    </source>
</evidence>
<feature type="transmembrane region" description="Helical" evidence="4">
    <location>
        <begin position="206"/>
        <end position="224"/>
    </location>
</feature>
<dbReference type="EMBL" id="CP015243">
    <property type="protein sequence ID" value="ANF56619.1"/>
    <property type="molecule type" value="Genomic_DNA"/>
</dbReference>
<protein>
    <submittedName>
        <fullName evidence="6">MFS transporter</fullName>
    </submittedName>
</protein>
<evidence type="ECO:0000256" key="4">
    <source>
        <dbReference type="SAM" id="Phobius"/>
    </source>
</evidence>
<dbReference type="GO" id="GO:0022857">
    <property type="term" value="F:transmembrane transporter activity"/>
    <property type="evidence" value="ECO:0007669"/>
    <property type="project" value="InterPro"/>
</dbReference>
<dbReference type="Gene3D" id="1.20.1250.20">
    <property type="entry name" value="MFS general substrate transporter like domains"/>
    <property type="match status" value="1"/>
</dbReference>
<feature type="transmembrane region" description="Helical" evidence="4">
    <location>
        <begin position="338"/>
        <end position="356"/>
    </location>
</feature>
<feature type="transmembrane region" description="Helical" evidence="4">
    <location>
        <begin position="130"/>
        <end position="149"/>
    </location>
</feature>
<dbReference type="SUPFAM" id="SSF103473">
    <property type="entry name" value="MFS general substrate transporter"/>
    <property type="match status" value="1"/>
</dbReference>
<organism evidence="6 7">
    <name type="scientific">Halotalea alkalilenta</name>
    <dbReference type="NCBI Taxonomy" id="376489"/>
    <lineage>
        <taxon>Bacteria</taxon>
        <taxon>Pseudomonadati</taxon>
        <taxon>Pseudomonadota</taxon>
        <taxon>Gammaproteobacteria</taxon>
        <taxon>Oceanospirillales</taxon>
        <taxon>Halomonadaceae</taxon>
        <taxon>Halotalea</taxon>
    </lineage>
</organism>
<feature type="transmembrane region" description="Helical" evidence="4">
    <location>
        <begin position="244"/>
        <end position="263"/>
    </location>
</feature>
<dbReference type="KEGG" id="haa:A5892_03345"/>
<evidence type="ECO:0000256" key="1">
    <source>
        <dbReference type="ARBA" id="ARBA00022692"/>
    </source>
</evidence>
<dbReference type="PANTHER" id="PTHR23534">
    <property type="entry name" value="MFS PERMEASE"/>
    <property type="match status" value="1"/>
</dbReference>
<evidence type="ECO:0000256" key="2">
    <source>
        <dbReference type="ARBA" id="ARBA00022989"/>
    </source>
</evidence>
<gene>
    <name evidence="6" type="ORF">A5892_03345</name>
</gene>
<feature type="transmembrane region" description="Helical" evidence="4">
    <location>
        <begin position="270"/>
        <end position="289"/>
    </location>
</feature>
<feature type="transmembrane region" description="Helical" evidence="4">
    <location>
        <begin position="44"/>
        <end position="62"/>
    </location>
</feature>
<keyword evidence="7" id="KW-1185">Reference proteome</keyword>
<feature type="transmembrane region" description="Helical" evidence="4">
    <location>
        <begin position="295"/>
        <end position="318"/>
    </location>
</feature>
<keyword evidence="2 4" id="KW-1133">Transmembrane helix</keyword>
<evidence type="ECO:0000256" key="3">
    <source>
        <dbReference type="ARBA" id="ARBA00023136"/>
    </source>
</evidence>
<dbReference type="InterPro" id="IPR020846">
    <property type="entry name" value="MFS_dom"/>
</dbReference>
<feature type="transmembrane region" description="Helical" evidence="4">
    <location>
        <begin position="69"/>
        <end position="88"/>
    </location>
</feature>
<dbReference type="InterPro" id="IPR011701">
    <property type="entry name" value="MFS"/>
</dbReference>
<dbReference type="AlphaFoldDB" id="A0A172YBJ7"/>
<keyword evidence="3 4" id="KW-0472">Membrane</keyword>
<sequence>MNPVLLRLFCLQALFWSASIAGITLTGLVGLELSPWQRLATLPLALQVLGGLLATHPLSNLMQRRGRGFGLRLGALAGLIGAMICAWALLERQFWLFCAGTLALGVYQASAMFYRHCALEVVDPAKRGRAIALVLGGGLCAALIAPSLVVHGRDALSVPYLGAYLLIGLLAVLALVILSGLHAPAPPPATPGAQTPLRALLARPDVRLALLVTATGQGLMILVMNATPLAMHAVHHPFGSSATVIQWHVIGMFLPAFFAGPLVDRFSARYMALAGALVLAASATIALSGEGFTAFLLSSLALGLGWNLLLVSGTALLAQSHAVEERGRAQGAMELANALAALVGSAAAGVGIGTIGWSGINWLMLGLSVALLSRLAIFNRSSPRTERA</sequence>